<accession>A0AAN6QDY3</accession>
<comment type="caution">
    <text evidence="2">The sequence shown here is derived from an EMBL/GenBank/DDBJ whole genome shotgun (WGS) entry which is preliminary data.</text>
</comment>
<keyword evidence="3" id="KW-1185">Reference proteome</keyword>
<organism evidence="2 3">
    <name type="scientific">Canariomyces notabilis</name>
    <dbReference type="NCBI Taxonomy" id="2074819"/>
    <lineage>
        <taxon>Eukaryota</taxon>
        <taxon>Fungi</taxon>
        <taxon>Dikarya</taxon>
        <taxon>Ascomycota</taxon>
        <taxon>Pezizomycotina</taxon>
        <taxon>Sordariomycetes</taxon>
        <taxon>Sordariomycetidae</taxon>
        <taxon>Sordariales</taxon>
        <taxon>Chaetomiaceae</taxon>
        <taxon>Canariomyces</taxon>
    </lineage>
</organism>
<protein>
    <submittedName>
        <fullName evidence="2">Uncharacterized protein</fullName>
    </submittedName>
</protein>
<evidence type="ECO:0000256" key="1">
    <source>
        <dbReference type="SAM" id="MobiDB-lite"/>
    </source>
</evidence>
<feature type="compositionally biased region" description="Polar residues" evidence="1">
    <location>
        <begin position="22"/>
        <end position="34"/>
    </location>
</feature>
<feature type="non-terminal residue" evidence="2">
    <location>
        <position position="177"/>
    </location>
</feature>
<feature type="region of interest" description="Disordered" evidence="1">
    <location>
        <begin position="1"/>
        <end position="41"/>
    </location>
</feature>
<reference evidence="2" key="1">
    <citation type="journal article" date="2023" name="Mol. Phylogenet. Evol.">
        <title>Genome-scale phylogeny and comparative genomics of the fungal order Sordariales.</title>
        <authorList>
            <person name="Hensen N."/>
            <person name="Bonometti L."/>
            <person name="Westerberg I."/>
            <person name="Brannstrom I.O."/>
            <person name="Guillou S."/>
            <person name="Cros-Aarteil S."/>
            <person name="Calhoun S."/>
            <person name="Haridas S."/>
            <person name="Kuo A."/>
            <person name="Mondo S."/>
            <person name="Pangilinan J."/>
            <person name="Riley R."/>
            <person name="LaButti K."/>
            <person name="Andreopoulos B."/>
            <person name="Lipzen A."/>
            <person name="Chen C."/>
            <person name="Yan M."/>
            <person name="Daum C."/>
            <person name="Ng V."/>
            <person name="Clum A."/>
            <person name="Steindorff A."/>
            <person name="Ohm R.A."/>
            <person name="Martin F."/>
            <person name="Silar P."/>
            <person name="Natvig D.O."/>
            <person name="Lalanne C."/>
            <person name="Gautier V."/>
            <person name="Ament-Velasquez S.L."/>
            <person name="Kruys A."/>
            <person name="Hutchinson M.I."/>
            <person name="Powell A.J."/>
            <person name="Barry K."/>
            <person name="Miller A.N."/>
            <person name="Grigoriev I.V."/>
            <person name="Debuchy R."/>
            <person name="Gladieux P."/>
            <person name="Hiltunen Thoren M."/>
            <person name="Johannesson H."/>
        </authorList>
    </citation>
    <scope>NUCLEOTIDE SEQUENCE</scope>
    <source>
        <strain evidence="2">CBS 508.74</strain>
    </source>
</reference>
<dbReference type="AlphaFoldDB" id="A0AAN6QDY3"/>
<dbReference type="GeneID" id="89940577"/>
<dbReference type="EMBL" id="MU853387">
    <property type="protein sequence ID" value="KAK4107014.1"/>
    <property type="molecule type" value="Genomic_DNA"/>
</dbReference>
<dbReference type="RefSeq" id="XP_064664584.1">
    <property type="nucleotide sequence ID" value="XM_064816452.1"/>
</dbReference>
<reference evidence="2" key="2">
    <citation type="submission" date="2023-05" db="EMBL/GenBank/DDBJ databases">
        <authorList>
            <consortium name="Lawrence Berkeley National Laboratory"/>
            <person name="Steindorff A."/>
            <person name="Hensen N."/>
            <person name="Bonometti L."/>
            <person name="Westerberg I."/>
            <person name="Brannstrom I.O."/>
            <person name="Guillou S."/>
            <person name="Cros-Aarteil S."/>
            <person name="Calhoun S."/>
            <person name="Haridas S."/>
            <person name="Kuo A."/>
            <person name="Mondo S."/>
            <person name="Pangilinan J."/>
            <person name="Riley R."/>
            <person name="Labutti K."/>
            <person name="Andreopoulos B."/>
            <person name="Lipzen A."/>
            <person name="Chen C."/>
            <person name="Yanf M."/>
            <person name="Daum C."/>
            <person name="Ng V."/>
            <person name="Clum A."/>
            <person name="Ohm R."/>
            <person name="Martin F."/>
            <person name="Silar P."/>
            <person name="Natvig D."/>
            <person name="Lalanne C."/>
            <person name="Gautier V."/>
            <person name="Ament-Velasquez S.L."/>
            <person name="Kruys A."/>
            <person name="Hutchinson M.I."/>
            <person name="Powell A.J."/>
            <person name="Barry K."/>
            <person name="Miller A.N."/>
            <person name="Grigoriev I.V."/>
            <person name="Debuchy R."/>
            <person name="Gladieux P."/>
            <person name="Thoren M.H."/>
            <person name="Johannesson H."/>
        </authorList>
    </citation>
    <scope>NUCLEOTIDE SEQUENCE</scope>
    <source>
        <strain evidence="2">CBS 508.74</strain>
    </source>
</reference>
<dbReference type="Proteomes" id="UP001302812">
    <property type="component" value="Unassembled WGS sequence"/>
</dbReference>
<evidence type="ECO:0000313" key="3">
    <source>
        <dbReference type="Proteomes" id="UP001302812"/>
    </source>
</evidence>
<sequence length="177" mass="20412">MFRHRGDPLGLPRPPTPYPFQADQSRGATENLQSDRPPALEERPRLYYEYVLSQHYRARPSELVKVEKQRPSHSRTRLAQCRTVADANVRRQILAQNARISRRTPPLCYQAFRASGPKQVDQPRVRFQLPGRYTEIHYPGADLVEVFEGLQIGARRSRSPQCSSCGRQLWCRKCGVV</sequence>
<gene>
    <name evidence="2" type="ORF">N656DRAFT_785769</name>
</gene>
<name>A0AAN6QDY3_9PEZI</name>
<proteinExistence type="predicted"/>
<evidence type="ECO:0000313" key="2">
    <source>
        <dbReference type="EMBL" id="KAK4107014.1"/>
    </source>
</evidence>